<reference evidence="1" key="1">
    <citation type="submission" date="2020-02" db="EMBL/GenBank/DDBJ databases">
        <authorList>
            <person name="Meier V. D."/>
        </authorList>
    </citation>
    <scope>NUCLEOTIDE SEQUENCE</scope>
    <source>
        <strain evidence="1">AVDCRST_MAG13</strain>
    </source>
</reference>
<dbReference type="InterPro" id="IPR029063">
    <property type="entry name" value="SAM-dependent_MTases_sf"/>
</dbReference>
<evidence type="ECO:0000313" key="1">
    <source>
        <dbReference type="EMBL" id="CAA9468680.1"/>
    </source>
</evidence>
<dbReference type="Pfam" id="PF13489">
    <property type="entry name" value="Methyltransf_23"/>
    <property type="match status" value="1"/>
</dbReference>
<sequence length="130" mass="13979">MTLWHVLEHVPDPVAALRIVGDVLAPGGAVVLEVPNVDSTAARMLGASWTHLDADAHVSHFGPATLRLALERAGLRVGWMGTVAHDAYLHGRERLAPRALAHRVKLAARGGALGSEDPTRHEFLRAVARR</sequence>
<organism evidence="1">
    <name type="scientific">uncultured Solirubrobacteraceae bacterium</name>
    <dbReference type="NCBI Taxonomy" id="1162706"/>
    <lineage>
        <taxon>Bacteria</taxon>
        <taxon>Bacillati</taxon>
        <taxon>Actinomycetota</taxon>
        <taxon>Thermoleophilia</taxon>
        <taxon>Solirubrobacterales</taxon>
        <taxon>Solirubrobacteraceae</taxon>
        <taxon>environmental samples</taxon>
    </lineage>
</organism>
<name>A0A6J4RIM2_9ACTN</name>
<protein>
    <recommendedName>
        <fullName evidence="2">Methyltransferase type 11 domain-containing protein</fullName>
    </recommendedName>
</protein>
<dbReference type="EMBL" id="CADCVO010000041">
    <property type="protein sequence ID" value="CAA9468680.1"/>
    <property type="molecule type" value="Genomic_DNA"/>
</dbReference>
<evidence type="ECO:0008006" key="2">
    <source>
        <dbReference type="Google" id="ProtNLM"/>
    </source>
</evidence>
<dbReference type="Gene3D" id="3.40.50.150">
    <property type="entry name" value="Vaccinia Virus protein VP39"/>
    <property type="match status" value="1"/>
</dbReference>
<accession>A0A6J4RIM2</accession>
<proteinExistence type="predicted"/>
<dbReference type="AlphaFoldDB" id="A0A6J4RIM2"/>
<dbReference type="SUPFAM" id="SSF53335">
    <property type="entry name" value="S-adenosyl-L-methionine-dependent methyltransferases"/>
    <property type="match status" value="1"/>
</dbReference>
<gene>
    <name evidence="1" type="ORF">AVDCRST_MAG13-276</name>
</gene>